<gene>
    <name evidence="1" type="ORF">TraAM80_09654</name>
</gene>
<keyword evidence="2" id="KW-1185">Reference proteome</keyword>
<dbReference type="Proteomes" id="UP000283634">
    <property type="component" value="Unassembled WGS sequence"/>
</dbReference>
<proteinExistence type="predicted"/>
<evidence type="ECO:0000313" key="1">
    <source>
        <dbReference type="EMBL" id="RNE96741.1"/>
    </source>
</evidence>
<dbReference type="RefSeq" id="XP_029233808.1">
    <property type="nucleotide sequence ID" value="XM_029386324.1"/>
</dbReference>
<accession>A0A3R7KAD1</accession>
<sequence length="469" mass="50791">MWRLQCALHGLPLAECHHTDAGRRKHVLERPYCGTASLVLDVDHGSGQCRDMCLLEASLGPDGKLLALHIEEERAEVREARPFTSSTALPHVNGHAAQLRLVLSADLQGACCEEAGENVSLQKNSPAYLHTSSWRYVNSAALLPNENDEPLLRLRRYDDFDPTVSVLSHDAVYQLQLDPLERTNFCGFGRTVINATSMDCWGPHSVVVGFSSGEVSLMDWRDPSGGPMVSAYTPQTTSTCRTARGRFGATPPHAGIMSCCALEDSFRVVCGLGDPCGTVVVTDLRKAVTASHVTRKHGRRSAAEDAWRAVIAGSVSIPTSYPISDMRHCRANFGKIGMVDTGGTSLLTTIQALEAGLISVRGKRDDASKKDILPFHAGPRVHSESSGTLTHSRSLRCDVSSEGRFLVSTRVEKGSIALLQHREQRNRLTLNAAAHEQLGEETFASVAFMGSIVCAQTDRGSALCTTLHP</sequence>
<comment type="caution">
    <text evidence="1">The sequence shown here is derived from an EMBL/GenBank/DDBJ whole genome shotgun (WGS) entry which is preliminary data.</text>
</comment>
<name>A0A3R7KAD1_TRYRA</name>
<protein>
    <submittedName>
        <fullName evidence="1">Uncharacterized protein</fullName>
    </submittedName>
</protein>
<dbReference type="EMBL" id="MKGL01000648">
    <property type="protein sequence ID" value="RNE96741.1"/>
    <property type="molecule type" value="Genomic_DNA"/>
</dbReference>
<dbReference type="AlphaFoldDB" id="A0A3R7KAD1"/>
<dbReference type="OrthoDB" id="273549at2759"/>
<dbReference type="OMA" id="GIMSCCA"/>
<reference evidence="1 2" key="1">
    <citation type="journal article" date="2018" name="BMC Genomics">
        <title>Genomic comparison of Trypanosoma conorhini and Trypanosoma rangeli to Trypanosoma cruzi strains of high and low virulence.</title>
        <authorList>
            <person name="Bradwell K.R."/>
            <person name="Koparde V.N."/>
            <person name="Matveyev A.V."/>
            <person name="Serrano M.G."/>
            <person name="Alves J.M."/>
            <person name="Parikh H."/>
            <person name="Huang B."/>
            <person name="Lee V."/>
            <person name="Espinosa-Alvarez O."/>
            <person name="Ortiz P.A."/>
            <person name="Costa-Martins A.G."/>
            <person name="Teixeira M.M."/>
            <person name="Buck G.A."/>
        </authorList>
    </citation>
    <scope>NUCLEOTIDE SEQUENCE [LARGE SCALE GENOMIC DNA]</scope>
    <source>
        <strain evidence="1 2">AM80</strain>
    </source>
</reference>
<organism evidence="1 2">
    <name type="scientific">Trypanosoma rangeli</name>
    <dbReference type="NCBI Taxonomy" id="5698"/>
    <lineage>
        <taxon>Eukaryota</taxon>
        <taxon>Discoba</taxon>
        <taxon>Euglenozoa</taxon>
        <taxon>Kinetoplastea</taxon>
        <taxon>Metakinetoplastina</taxon>
        <taxon>Trypanosomatida</taxon>
        <taxon>Trypanosomatidae</taxon>
        <taxon>Trypanosoma</taxon>
        <taxon>Herpetosoma</taxon>
    </lineage>
</organism>
<dbReference type="GeneID" id="40333587"/>
<evidence type="ECO:0000313" key="2">
    <source>
        <dbReference type="Proteomes" id="UP000283634"/>
    </source>
</evidence>